<comment type="pathway">
    <text evidence="1">Glycan metabolism; L-arabinan degradation.</text>
</comment>
<dbReference type="PANTHER" id="PTHR43301:SF3">
    <property type="entry name" value="ARABINAN ENDO-1,5-ALPHA-L-ARABINOSIDASE A-RELATED"/>
    <property type="match status" value="1"/>
</dbReference>
<dbReference type="Pfam" id="PF16369">
    <property type="entry name" value="GH43_C"/>
    <property type="match status" value="1"/>
</dbReference>
<comment type="caution">
    <text evidence="7">The sequence shown here is derived from an EMBL/GenBank/DDBJ whole genome shotgun (WGS) entry which is preliminary data.</text>
</comment>
<evidence type="ECO:0000256" key="5">
    <source>
        <dbReference type="SAM" id="SignalP"/>
    </source>
</evidence>
<keyword evidence="3" id="KW-0378">Hydrolase</keyword>
<evidence type="ECO:0000313" key="8">
    <source>
        <dbReference type="Proteomes" id="UP000245523"/>
    </source>
</evidence>
<comment type="similarity">
    <text evidence="2">Belongs to the glycosyl hydrolase 43 family.</text>
</comment>
<dbReference type="InterPro" id="IPR023296">
    <property type="entry name" value="Glyco_hydro_beta-prop_sf"/>
</dbReference>
<evidence type="ECO:0000256" key="2">
    <source>
        <dbReference type="ARBA" id="ARBA00009865"/>
    </source>
</evidence>
<evidence type="ECO:0000256" key="4">
    <source>
        <dbReference type="ARBA" id="ARBA00023295"/>
    </source>
</evidence>
<dbReference type="InterPro" id="IPR050727">
    <property type="entry name" value="GH43_arabinanases"/>
</dbReference>
<accession>A0ABX5LR64</accession>
<dbReference type="Pfam" id="PF04616">
    <property type="entry name" value="Glyco_hydro_43"/>
    <property type="match status" value="1"/>
</dbReference>
<keyword evidence="5" id="KW-0732">Signal</keyword>
<name>A0ABX5LR64_9BACT</name>
<dbReference type="Proteomes" id="UP000245523">
    <property type="component" value="Unassembled WGS sequence"/>
</dbReference>
<keyword evidence="4" id="KW-0326">Glycosidase</keyword>
<proteinExistence type="inferred from homology"/>
<dbReference type="SUPFAM" id="SSF75005">
    <property type="entry name" value="Arabinanase/levansucrase/invertase"/>
    <property type="match status" value="1"/>
</dbReference>
<feature type="signal peptide" evidence="5">
    <location>
        <begin position="1"/>
        <end position="24"/>
    </location>
</feature>
<keyword evidence="8" id="KW-1185">Reference proteome</keyword>
<dbReference type="InterPro" id="IPR006710">
    <property type="entry name" value="Glyco_hydro_43"/>
</dbReference>
<evidence type="ECO:0000256" key="1">
    <source>
        <dbReference type="ARBA" id="ARBA00004834"/>
    </source>
</evidence>
<dbReference type="Gene3D" id="2.115.10.20">
    <property type="entry name" value="Glycosyl hydrolase domain, family 43"/>
    <property type="match status" value="1"/>
</dbReference>
<gene>
    <name evidence="7" type="ORF">B0H50_10560</name>
</gene>
<protein>
    <submittedName>
        <fullName evidence="7">Beta-xylosidase</fullName>
    </submittedName>
</protein>
<sequence length="925" mass="103843">MDSVLKQAFFALTIFSFCAVSVYATSVAVHDPSVVLVYKDAAGNSYPEQDAKNSRTKFYYIFGTQMGAAYSKDLIDWTEFKPTFTVNGKLSTDYAQILSVAAKWSKHNTSDDVLGNYWAPDIIYNKNLKKWCLYYSENGDDWLSSIGLLTSDKIEGPYEYAGTVVYGGMDEKSSGTGNEDYKKVMGTSTIASRYMKNGSWIGEYGVSCIDPNVFYDEDGNLWLLYGSWSGGLFMLKLDKKTGLRDYTQTYGKNGEAVWSGTALQSDPYMGIHVGGGYYVSGEGSYIKYMKNQEGKGYYFMFVSYGFYSPDGGYTMRVFRSDKVTGPYTDVTGDPAIFSKYIYNYGLNTTYGFPIIQSYRWSFWDENHGEIADGHNSLLTDDDGRNFVVYHRKMTNNTAWHNVEVHELVMDKNDWVEALPFEHRLGYGVSKTAVNLEEIAGHYKMILHEPFAQKDGSRPVNLEKDLYLNADGTLSGNYSGTWNYDFQKGKNFIDFKTTGENFTGVLAVQLMNDVSKKTTTFTAMNAKGERALWGYKVPETKNLEVKNFVGDSVKTIGGKDIAWNDYEKFEKVNGVKNFAAEFEFENNSLGNENWNHWILAFKTSSGLWYLRADAYSVESFSGSSVGYYKSWNNDWEKFKAIFKNAKVKIKAVRSESTINVFVYAKDSLVYAASATNTPDSDYEIYLGADNAELKISKVSIGENLERILVGEIDDAGNYTSAFNAKVSQEFKAPAGNFKMNLKFANYGNGEGASNWDNFLIRENVNGKTMILRADVYALDALGNVKFSSDWDWDNFSEIMRNANVDLSIERLKDTIHFAGIISAENGDVYHYGAIQTGASTDEISFSLSVEKSAVDLFEVSSFKSVGKIIPSDTTKKDTSEIEKPSSILEISKNAQAKKSSVWLVRKNGNAEVKMKGKSFRINGKRM</sequence>
<reference evidence="7 8" key="1">
    <citation type="submission" date="2018-05" db="EMBL/GenBank/DDBJ databases">
        <title>Animal gut microbial communities from fecal samples from Wisconsin, USA.</title>
        <authorList>
            <person name="Neumann A."/>
        </authorList>
    </citation>
    <scope>NUCLEOTIDE SEQUENCE [LARGE SCALE GENOMIC DNA]</scope>
    <source>
        <strain evidence="7 8">UWS4</strain>
    </source>
</reference>
<feature type="domain" description="Extracellular endo-alpha-(1-&gt;5)-L-arabinanase C-terminal" evidence="6">
    <location>
        <begin position="429"/>
        <end position="533"/>
    </location>
</feature>
<dbReference type="RefSeq" id="WP_109587285.1">
    <property type="nucleotide sequence ID" value="NZ_QGHD01000005.1"/>
</dbReference>
<organism evidence="7 8">
    <name type="scientific">Hallerella porci</name>
    <dbReference type="NCBI Taxonomy" id="1945871"/>
    <lineage>
        <taxon>Bacteria</taxon>
        <taxon>Pseudomonadati</taxon>
        <taxon>Fibrobacterota</taxon>
        <taxon>Fibrobacteria</taxon>
        <taxon>Fibrobacterales</taxon>
        <taxon>Fibrobacteraceae</taxon>
        <taxon>Hallerella</taxon>
    </lineage>
</organism>
<evidence type="ECO:0000256" key="3">
    <source>
        <dbReference type="ARBA" id="ARBA00022801"/>
    </source>
</evidence>
<evidence type="ECO:0000313" key="7">
    <source>
        <dbReference type="EMBL" id="PWL03516.1"/>
    </source>
</evidence>
<evidence type="ECO:0000259" key="6">
    <source>
        <dbReference type="Pfam" id="PF16369"/>
    </source>
</evidence>
<dbReference type="InterPro" id="IPR032291">
    <property type="entry name" value="Abn2_C"/>
</dbReference>
<dbReference type="EMBL" id="QGHD01000005">
    <property type="protein sequence ID" value="PWL03516.1"/>
    <property type="molecule type" value="Genomic_DNA"/>
</dbReference>
<dbReference type="Gene3D" id="2.40.128.10">
    <property type="match status" value="1"/>
</dbReference>
<dbReference type="PANTHER" id="PTHR43301">
    <property type="entry name" value="ARABINAN ENDO-1,5-ALPHA-L-ARABINOSIDASE"/>
    <property type="match status" value="1"/>
</dbReference>
<feature type="chain" id="PRO_5047545260" evidence="5">
    <location>
        <begin position="25"/>
        <end position="925"/>
    </location>
</feature>